<protein>
    <recommendedName>
        <fullName evidence="7">Exonuclease domain-containing protein</fullName>
    </recommendedName>
</protein>
<evidence type="ECO:0000313" key="8">
    <source>
        <dbReference type="EMBL" id="CRK42067.1"/>
    </source>
</evidence>
<dbReference type="InterPro" id="IPR013520">
    <property type="entry name" value="Ribonucl_H"/>
</dbReference>
<dbReference type="SUPFAM" id="SSF53098">
    <property type="entry name" value="Ribonuclease H-like"/>
    <property type="match status" value="1"/>
</dbReference>
<reference evidence="9" key="1">
    <citation type="submission" date="2015-05" db="EMBL/GenBank/DDBJ databases">
        <authorList>
            <person name="Fogelqvist Johan"/>
        </authorList>
    </citation>
    <scope>NUCLEOTIDE SEQUENCE [LARGE SCALE GENOMIC DNA]</scope>
</reference>
<dbReference type="PANTHER" id="PTHR12801:SF45">
    <property type="entry name" value="RNA EXONUCLEASE 4"/>
    <property type="match status" value="1"/>
</dbReference>
<feature type="compositionally biased region" description="Basic and acidic residues" evidence="6">
    <location>
        <begin position="379"/>
        <end position="389"/>
    </location>
</feature>
<feature type="domain" description="Exonuclease" evidence="7">
    <location>
        <begin position="229"/>
        <end position="439"/>
    </location>
</feature>
<dbReference type="InterPro" id="IPR012337">
    <property type="entry name" value="RNaseH-like_sf"/>
</dbReference>
<evidence type="ECO:0000256" key="6">
    <source>
        <dbReference type="SAM" id="MobiDB-lite"/>
    </source>
</evidence>
<dbReference type="PANTHER" id="PTHR12801">
    <property type="entry name" value="RNA EXONUCLEASE REXO1 / RECO3 FAMILY MEMBER-RELATED"/>
    <property type="match status" value="1"/>
</dbReference>
<evidence type="ECO:0000256" key="5">
    <source>
        <dbReference type="ARBA" id="ARBA00025599"/>
    </source>
</evidence>
<comment type="function">
    <text evidence="5">Exoribonuclease involved in ribosome biosynthesis. Involved in the processing of ITS1, the internal transcribed spacer localized between the 18S and 5.8S rRNAs.</text>
</comment>
<sequence>MPKQNTGSRKGSVQSKDLGPHAVQIEPDAEYMRYLTRLTSSSPELKKGGYIIKQLSINDLEAKNRCQRCDSRCVCKKPIAATVSVAQNVADTLPNVRVFDAAVSGSAGSKGRSTPRTNESTRVKSCPSNTGENSAKLSTKALGKQVAKDINEHQKEHQGEGKFRCNWHSGEIKNKVWTCCNQHVSQPGCMHDNEHLPREFSLKEMTVRFQCYNTPRAHEYFRSPKLIRSAVALDCEMGTAFDNEPQLVRVTLIDYFTAEVLVNHLVWPDVNMAHLNTQYSGVTWPQLKQAQRDGLCIMGTGIARLQILKYIGPQTIVVVHGGNSDLSALNWIHPVIVDSYLVEAAYQKAKREQEEADRESAEAERQWLEGGPGPSADAGKVDEKKEKKQQSSQRGKLSLKSLAQERLGRQIQMGRGHDSLEDAMAARDLVHWHVQRLIKQAEEDAAGVV</sequence>
<proteinExistence type="predicted"/>
<keyword evidence="1" id="KW-0698">rRNA processing</keyword>
<dbReference type="Proteomes" id="UP000045706">
    <property type="component" value="Unassembled WGS sequence"/>
</dbReference>
<keyword evidence="3" id="KW-0378">Hydrolase</keyword>
<feature type="compositionally biased region" description="Polar residues" evidence="6">
    <location>
        <begin position="111"/>
        <end position="120"/>
    </location>
</feature>
<dbReference type="AlphaFoldDB" id="A0A0G4N6G2"/>
<organism evidence="8 9">
    <name type="scientific">Verticillium longisporum</name>
    <name type="common">Verticillium dahliae var. longisporum</name>
    <dbReference type="NCBI Taxonomy" id="100787"/>
    <lineage>
        <taxon>Eukaryota</taxon>
        <taxon>Fungi</taxon>
        <taxon>Dikarya</taxon>
        <taxon>Ascomycota</taxon>
        <taxon>Pezizomycotina</taxon>
        <taxon>Sordariomycetes</taxon>
        <taxon>Hypocreomycetidae</taxon>
        <taxon>Glomerellales</taxon>
        <taxon>Plectosphaerellaceae</taxon>
        <taxon>Verticillium</taxon>
    </lineage>
</organism>
<evidence type="ECO:0000256" key="3">
    <source>
        <dbReference type="ARBA" id="ARBA00022801"/>
    </source>
</evidence>
<keyword evidence="4" id="KW-0269">Exonuclease</keyword>
<dbReference type="GO" id="GO:0005634">
    <property type="term" value="C:nucleus"/>
    <property type="evidence" value="ECO:0007669"/>
    <property type="project" value="TreeGrafter"/>
</dbReference>
<evidence type="ECO:0000259" key="7">
    <source>
        <dbReference type="SMART" id="SM00479"/>
    </source>
</evidence>
<dbReference type="GO" id="GO:0004527">
    <property type="term" value="F:exonuclease activity"/>
    <property type="evidence" value="ECO:0007669"/>
    <property type="project" value="UniProtKB-KW"/>
</dbReference>
<evidence type="ECO:0000256" key="4">
    <source>
        <dbReference type="ARBA" id="ARBA00022839"/>
    </source>
</evidence>
<feature type="compositionally biased region" description="Polar residues" evidence="6">
    <location>
        <begin position="1"/>
        <end position="15"/>
    </location>
</feature>
<dbReference type="EMBL" id="CVQI01032717">
    <property type="protein sequence ID" value="CRK42067.1"/>
    <property type="molecule type" value="Genomic_DNA"/>
</dbReference>
<dbReference type="GO" id="GO:0003676">
    <property type="term" value="F:nucleic acid binding"/>
    <property type="evidence" value="ECO:0007669"/>
    <property type="project" value="InterPro"/>
</dbReference>
<dbReference type="Gene3D" id="3.30.420.10">
    <property type="entry name" value="Ribonuclease H-like superfamily/Ribonuclease H"/>
    <property type="match status" value="1"/>
</dbReference>
<dbReference type="SMART" id="SM00479">
    <property type="entry name" value="EXOIII"/>
    <property type="match status" value="1"/>
</dbReference>
<evidence type="ECO:0000256" key="2">
    <source>
        <dbReference type="ARBA" id="ARBA00022722"/>
    </source>
</evidence>
<feature type="region of interest" description="Disordered" evidence="6">
    <location>
        <begin position="104"/>
        <end position="137"/>
    </location>
</feature>
<name>A0A0G4N6G2_VERLO</name>
<dbReference type="InterPro" id="IPR047021">
    <property type="entry name" value="REXO1/3/4-like"/>
</dbReference>
<dbReference type="InterPro" id="IPR036397">
    <property type="entry name" value="RNaseH_sf"/>
</dbReference>
<accession>A0A0G4N6G2</accession>
<dbReference type="GO" id="GO:0006364">
    <property type="term" value="P:rRNA processing"/>
    <property type="evidence" value="ECO:0007669"/>
    <property type="project" value="UniProtKB-KW"/>
</dbReference>
<dbReference type="GO" id="GO:0000027">
    <property type="term" value="P:ribosomal large subunit assembly"/>
    <property type="evidence" value="ECO:0007669"/>
    <property type="project" value="TreeGrafter"/>
</dbReference>
<keyword evidence="2" id="KW-0540">Nuclease</keyword>
<evidence type="ECO:0000256" key="1">
    <source>
        <dbReference type="ARBA" id="ARBA00022552"/>
    </source>
</evidence>
<feature type="compositionally biased region" description="Basic and acidic residues" evidence="6">
    <location>
        <begin position="352"/>
        <end position="367"/>
    </location>
</feature>
<feature type="compositionally biased region" description="Polar residues" evidence="6">
    <location>
        <begin position="126"/>
        <end position="137"/>
    </location>
</feature>
<feature type="region of interest" description="Disordered" evidence="6">
    <location>
        <begin position="352"/>
        <end position="399"/>
    </location>
</feature>
<feature type="region of interest" description="Disordered" evidence="6">
    <location>
        <begin position="1"/>
        <end position="23"/>
    </location>
</feature>
<gene>
    <name evidence="8" type="ORF">BN1723_005256</name>
</gene>
<dbReference type="CDD" id="cd06137">
    <property type="entry name" value="DEDDh_RNase"/>
    <property type="match status" value="1"/>
</dbReference>
<evidence type="ECO:0000313" key="9">
    <source>
        <dbReference type="Proteomes" id="UP000045706"/>
    </source>
</evidence>